<evidence type="ECO:0000256" key="1">
    <source>
        <dbReference type="ARBA" id="ARBA00004123"/>
    </source>
</evidence>
<gene>
    <name evidence="4" type="primary">LOC106806149</name>
</gene>
<dbReference type="GeneID" id="106806149"/>
<evidence type="ECO:0000313" key="4">
    <source>
        <dbReference type="RefSeq" id="XP_014663498.1"/>
    </source>
</evidence>
<keyword evidence="3" id="KW-1185">Reference proteome</keyword>
<evidence type="ECO:0000313" key="3">
    <source>
        <dbReference type="Proteomes" id="UP000695022"/>
    </source>
</evidence>
<dbReference type="PANTHER" id="PTHR24333:SF9">
    <property type="entry name" value="HOMEOBOX DOMAIN-CONTAINING PROTEIN"/>
    <property type="match status" value="1"/>
</dbReference>
<protein>
    <submittedName>
        <fullName evidence="4">Uncharacterized protein LOC106806149</fullName>
    </submittedName>
</protein>
<sequence length="301" mass="32158">MSASPSSSADDSNSDAREHLTDIGSRASTPADAVAVARQQQQPTESGAGFTIKNILGLSHDAQRGDGKRSSSPTHVVGAYDSTATLANRCGTGAHAELLKPTPLIRTPVGAGYSWIPSAASSASPYGLGFSPFAYHLQSTHFPNPQAPVSALPPNPFLYGTFFGRPIPVNGGPKPPAGKRSRKPGIDRKPRQAYSTKQLEKLEEEFKTSKCHTLFMQQGNRFTLIRTKWKKQMTARLKIAQRQGLWASPAGAFLAAPPQYSASPFFNMYSSGPSLQQLASMGLDLSDIPISEPAPSTDMSD</sequence>
<dbReference type="Proteomes" id="UP000695022">
    <property type="component" value="Unplaced"/>
</dbReference>
<feature type="region of interest" description="Disordered" evidence="2">
    <location>
        <begin position="169"/>
        <end position="194"/>
    </location>
</feature>
<dbReference type="PANTHER" id="PTHR24333">
    <property type="entry name" value="HOMEO BOX HB9 LIKE A-RELATED"/>
    <property type="match status" value="1"/>
</dbReference>
<proteinExistence type="predicted"/>
<feature type="compositionally biased region" description="Low complexity" evidence="2">
    <location>
        <begin position="31"/>
        <end position="42"/>
    </location>
</feature>
<reference evidence="4" key="1">
    <citation type="submission" date="2025-08" db="UniProtKB">
        <authorList>
            <consortium name="RefSeq"/>
        </authorList>
    </citation>
    <scope>IDENTIFICATION</scope>
</reference>
<dbReference type="RefSeq" id="XP_014663498.1">
    <property type="nucleotide sequence ID" value="XM_014808012.1"/>
</dbReference>
<name>A0ABM1DU77_PRICU</name>
<evidence type="ECO:0000256" key="2">
    <source>
        <dbReference type="SAM" id="MobiDB-lite"/>
    </source>
</evidence>
<organism evidence="3 4">
    <name type="scientific">Priapulus caudatus</name>
    <name type="common">Priapulid worm</name>
    <dbReference type="NCBI Taxonomy" id="37621"/>
    <lineage>
        <taxon>Eukaryota</taxon>
        <taxon>Metazoa</taxon>
        <taxon>Ecdysozoa</taxon>
        <taxon>Scalidophora</taxon>
        <taxon>Priapulida</taxon>
        <taxon>Priapulimorpha</taxon>
        <taxon>Priapulimorphida</taxon>
        <taxon>Priapulidae</taxon>
        <taxon>Priapulus</taxon>
    </lineage>
</organism>
<feature type="region of interest" description="Disordered" evidence="2">
    <location>
        <begin position="1"/>
        <end position="49"/>
    </location>
</feature>
<feature type="compositionally biased region" description="Low complexity" evidence="2">
    <location>
        <begin position="1"/>
        <end position="11"/>
    </location>
</feature>
<comment type="subcellular location">
    <subcellularLocation>
        <location evidence="1">Nucleus</location>
    </subcellularLocation>
</comment>
<dbReference type="InterPro" id="IPR050848">
    <property type="entry name" value="Homeobox_TF"/>
</dbReference>
<accession>A0ABM1DU77</accession>